<feature type="coiled-coil region" evidence="4">
    <location>
        <begin position="849"/>
        <end position="903"/>
    </location>
</feature>
<dbReference type="RefSeq" id="WP_004075480.1">
    <property type="nucleotide sequence ID" value="NZ_VIRB01000081.1"/>
</dbReference>
<dbReference type="Pfam" id="PF13558">
    <property type="entry name" value="SbcC_Walker_B"/>
    <property type="match status" value="1"/>
</dbReference>
<feature type="coiled-coil region" evidence="4">
    <location>
        <begin position="1023"/>
        <end position="1078"/>
    </location>
</feature>
<evidence type="ECO:0000259" key="5">
    <source>
        <dbReference type="Pfam" id="PF13476"/>
    </source>
</evidence>
<comment type="subunit">
    <text evidence="2">Heterodimer of SbcC and SbcD.</text>
</comment>
<feature type="coiled-coil region" evidence="4">
    <location>
        <begin position="314"/>
        <end position="413"/>
    </location>
</feature>
<dbReference type="Gene3D" id="3.40.50.300">
    <property type="entry name" value="P-loop containing nucleotide triphosphate hydrolases"/>
    <property type="match status" value="2"/>
</dbReference>
<accession>A0A9X5C7X5</accession>
<dbReference type="OrthoDB" id="9795626at2"/>
<dbReference type="SUPFAM" id="SSF52540">
    <property type="entry name" value="P-loop containing nucleoside triphosphate hydrolases"/>
    <property type="match status" value="1"/>
</dbReference>
<dbReference type="EMBL" id="VIRB01000081">
    <property type="protein sequence ID" value="NDO69719.1"/>
    <property type="molecule type" value="Genomic_DNA"/>
</dbReference>
<sequence>MRPEKLTISAFGPYAGKTRIDFSGLGDRGLFLITGDTGAGKTTIFDAITFALYGEASGNVREAGMFRSKYAREDVPTFVELEFMYQGKRYRIVRNPEYLRPKGRGTGYTMQKADAELSFFDGRQPVTRMREVTRAVEEVIGLDYQQFTRIAMIAQGDFQKLLLAGTQERGEIFRQLFHTGLYQEVQNRLRDAAKERWKEYEEIRMSISQYLSGAACAGSPEISLEMDNLRKVKFEGNVGRGLELLQELLGQDEAALEQMDGRLSDLEEQIQQEDRLLGKAEHFRRTEGLLEEKRAAFGEKQQDLETAGEVWEKVRQSETEEEELTKKIRQAQENLERFHAMEKLQEQMDLQVIRIAKEREKREKALLRAGDLKLEIVEKKKEQETLETAGEERERLLHRKEGLEKQREGLCRQEELYLEIRAEREKCETEKKKESARECVLSEELEETGRQADSLQDRDVVLLRLTGSREKMETEKAELEACRTQWDEIRRRQEKEERTLAGLEGQERAWKERLGKLRAELVPLKNAESEEVEYRHRAERQNQALEDFSAHEKRLEGYEKKRRKQRENYDAAVEEWDSLQKAYYELERRFFGAQAGMLAEHLKEGEKCPVCGALHHPEPAALAGKAPDRGELDKKKKELSKAERKVEKVSGEIRHLLEQMEDAAEELRKIGEETEIAAVESEGRLAGDLTAEWISGMRQALEKRLEELQGMQEKAKEKKERYYAGTQEAEELEERLAELGEQIRELRAGADSLAGRGMALRQQLDGRLSRIGELQAEQDGGEDASTACRRPGKSGAGTLAACACPGEKEEDVSNVCTDLGKGCGGAAFADAGMEKAWEAVFASALCWLTEGIEESARQEEQVRKELELRSRLLEKGRELEKGLAKCRETIQEQSSRLEILQSRHGESRKQMAGLLLAPGMPWGASYENAAELGEEELLQSVTEAGKMLDGELEGLEGEIAENQRKRKRRKYLEEVVPKLEEETRREEEEVGRADILLTRLDTERKLFKGQMDELAEILGEQTREEIKGQAEAFGQKLDFLQKQRKEAEQNFRRCREELTALQAAVQALEGQLQSKELLREEEILERKQKWIEEKALLSQKRAERYAAGKKNRDIYEAVCGRQQTMVAVEQEYVWVKALSDTANGTLNGKRKIELETYIQMAYFDRILRRANLRLMTMSSGQYELKRQEDGAGKREKAGLELNVIDHYNGTERSVKTLSGGESFQASLSLALGLSDEIQSCAGGIRLDAMFVDEGFGSLDEEALNQAVKALAGLTEGNRMVGIISHVAELKERIEGKIVVTKRRSRDGIGSMVEVVGSSGYADKNII</sequence>
<dbReference type="GO" id="GO:0006302">
    <property type="term" value="P:double-strand break repair"/>
    <property type="evidence" value="ECO:0007669"/>
    <property type="project" value="InterPro"/>
</dbReference>
<evidence type="ECO:0000256" key="3">
    <source>
        <dbReference type="ARBA" id="ARBA00013368"/>
    </source>
</evidence>
<feature type="domain" description="Rad50/SbcC-type AAA" evidence="5">
    <location>
        <begin position="5"/>
        <end position="211"/>
    </location>
</feature>
<evidence type="ECO:0000256" key="4">
    <source>
        <dbReference type="SAM" id="Coils"/>
    </source>
</evidence>
<evidence type="ECO:0000256" key="1">
    <source>
        <dbReference type="ARBA" id="ARBA00006930"/>
    </source>
</evidence>
<dbReference type="InterPro" id="IPR027417">
    <property type="entry name" value="P-loop_NTPase"/>
</dbReference>
<feature type="coiled-coil region" evidence="4">
    <location>
        <begin position="249"/>
        <end position="276"/>
    </location>
</feature>
<keyword evidence="4" id="KW-0175">Coiled coil</keyword>
<organism evidence="6 7">
    <name type="scientific">Schaedlerella arabinosiphila</name>
    <dbReference type="NCBI Taxonomy" id="2044587"/>
    <lineage>
        <taxon>Bacteria</taxon>
        <taxon>Bacillati</taxon>
        <taxon>Bacillota</taxon>
        <taxon>Clostridia</taxon>
        <taxon>Lachnospirales</taxon>
        <taxon>Lachnospiraceae</taxon>
        <taxon>Schaedlerella</taxon>
    </lineage>
</organism>
<protein>
    <recommendedName>
        <fullName evidence="3">Nuclease SbcCD subunit C</fullName>
    </recommendedName>
</protein>
<dbReference type="Pfam" id="PF13476">
    <property type="entry name" value="AAA_23"/>
    <property type="match status" value="1"/>
</dbReference>
<dbReference type="GO" id="GO:0016887">
    <property type="term" value="F:ATP hydrolysis activity"/>
    <property type="evidence" value="ECO:0007669"/>
    <property type="project" value="InterPro"/>
</dbReference>
<name>A0A9X5C7X5_9FIRM</name>
<dbReference type="PANTHER" id="PTHR32114:SF2">
    <property type="entry name" value="ABC TRANSPORTER ABCH.3"/>
    <property type="match status" value="1"/>
</dbReference>
<reference evidence="6 7" key="1">
    <citation type="submission" date="2019-07" db="EMBL/GenBank/DDBJ databases">
        <title>Draft genome sequences of 15 bacterial species constituting the stable defined intestinal microbiota of the GM15 gnotobiotic mouse model.</title>
        <authorList>
            <person name="Elie C."/>
            <person name="Mathieu A."/>
            <person name="Saliou A."/>
            <person name="Darnaud M."/>
            <person name="Leulier F."/>
            <person name="Tamellini A."/>
        </authorList>
    </citation>
    <scope>NUCLEOTIDE SEQUENCE [LARGE SCALE GENOMIC DNA]</scope>
    <source>
        <strain evidence="7">ASF 502</strain>
    </source>
</reference>
<feature type="coiled-coil region" evidence="4">
    <location>
        <begin position="962"/>
        <end position="989"/>
    </location>
</feature>
<dbReference type="PANTHER" id="PTHR32114">
    <property type="entry name" value="ABC TRANSPORTER ABCH.3"/>
    <property type="match status" value="1"/>
</dbReference>
<comment type="caution">
    <text evidence="6">The sequence shown here is derived from an EMBL/GenBank/DDBJ whole genome shotgun (WGS) entry which is preliminary data.</text>
</comment>
<dbReference type="PROSITE" id="PS00675">
    <property type="entry name" value="SIGMA54_INTERACT_1"/>
    <property type="match status" value="1"/>
</dbReference>
<comment type="similarity">
    <text evidence="1">Belongs to the SMC family. SbcC subfamily.</text>
</comment>
<dbReference type="InterPro" id="IPR025662">
    <property type="entry name" value="Sigma_54_int_dom_ATP-bd_1"/>
</dbReference>
<dbReference type="Proteomes" id="UP000474104">
    <property type="component" value="Unassembled WGS sequence"/>
</dbReference>
<feature type="coiled-coil region" evidence="4">
    <location>
        <begin position="500"/>
        <end position="575"/>
    </location>
</feature>
<proteinExistence type="inferred from homology"/>
<feature type="coiled-coil region" evidence="4">
    <location>
        <begin position="632"/>
        <end position="749"/>
    </location>
</feature>
<evidence type="ECO:0000313" key="7">
    <source>
        <dbReference type="Proteomes" id="UP000474104"/>
    </source>
</evidence>
<evidence type="ECO:0000256" key="2">
    <source>
        <dbReference type="ARBA" id="ARBA00011322"/>
    </source>
</evidence>
<gene>
    <name evidence="6" type="ORF">FMM80_13930</name>
</gene>
<evidence type="ECO:0000313" key="6">
    <source>
        <dbReference type="EMBL" id="NDO69719.1"/>
    </source>
</evidence>
<dbReference type="InterPro" id="IPR038729">
    <property type="entry name" value="Rad50/SbcC_AAA"/>
</dbReference>